<comment type="caution">
    <text evidence="1">The sequence shown here is derived from an EMBL/GenBank/DDBJ whole genome shotgun (WGS) entry which is preliminary data.</text>
</comment>
<evidence type="ECO:0000313" key="1">
    <source>
        <dbReference type="EMBL" id="KAJ3183532.1"/>
    </source>
</evidence>
<protein>
    <recommendedName>
        <fullName evidence="3">Cyclin N-terminal domain-containing protein</fullName>
    </recommendedName>
</protein>
<sequence length="278" mass="32238">MAEEQEQDPSSYHLAVEFFDIFMAKTKNYDLDQLQLIGVAMLDLAARSELHRSLDLKRVLNYELQELAENTLAYNEHYNKLMEDIAAFEIEFLHRMDGSLIAPTSHDFLARSLRLASLQEGHYDPQWYNQKGKRNLFEAHLHSTTSEECTRVAMELLHGCIVIYESRRFASSLLAAAVFHHVFSGKRGFGSHFADPSFVAKLTRDCTGYTEQQLIDTKALHLVRRIAMLIEEVRINPRADEESDLMLIPRQRQACFDPSDLLLRWDPRLEHESLREIQ</sequence>
<keyword evidence="2" id="KW-1185">Reference proteome</keyword>
<dbReference type="Gene3D" id="1.10.472.10">
    <property type="entry name" value="Cyclin-like"/>
    <property type="match status" value="2"/>
</dbReference>
<dbReference type="EMBL" id="JADGJQ010000006">
    <property type="protein sequence ID" value="KAJ3183532.1"/>
    <property type="molecule type" value="Genomic_DNA"/>
</dbReference>
<evidence type="ECO:0008006" key="3">
    <source>
        <dbReference type="Google" id="ProtNLM"/>
    </source>
</evidence>
<dbReference type="Proteomes" id="UP001212152">
    <property type="component" value="Unassembled WGS sequence"/>
</dbReference>
<organism evidence="1 2">
    <name type="scientific">Geranomyces variabilis</name>
    <dbReference type="NCBI Taxonomy" id="109894"/>
    <lineage>
        <taxon>Eukaryota</taxon>
        <taxon>Fungi</taxon>
        <taxon>Fungi incertae sedis</taxon>
        <taxon>Chytridiomycota</taxon>
        <taxon>Chytridiomycota incertae sedis</taxon>
        <taxon>Chytridiomycetes</taxon>
        <taxon>Spizellomycetales</taxon>
        <taxon>Powellomycetaceae</taxon>
        <taxon>Geranomyces</taxon>
    </lineage>
</organism>
<dbReference type="SUPFAM" id="SSF47954">
    <property type="entry name" value="Cyclin-like"/>
    <property type="match status" value="2"/>
</dbReference>
<dbReference type="InterPro" id="IPR036915">
    <property type="entry name" value="Cyclin-like_sf"/>
</dbReference>
<evidence type="ECO:0000313" key="2">
    <source>
        <dbReference type="Proteomes" id="UP001212152"/>
    </source>
</evidence>
<dbReference type="AlphaFoldDB" id="A0AAD5XT43"/>
<accession>A0AAD5XT43</accession>
<proteinExistence type="predicted"/>
<name>A0AAD5XT43_9FUNG</name>
<gene>
    <name evidence="1" type="ORF">HDU87_006857</name>
</gene>
<reference evidence="1" key="1">
    <citation type="submission" date="2020-05" db="EMBL/GenBank/DDBJ databases">
        <title>Phylogenomic resolution of chytrid fungi.</title>
        <authorList>
            <person name="Stajich J.E."/>
            <person name="Amses K."/>
            <person name="Simmons R."/>
            <person name="Seto K."/>
            <person name="Myers J."/>
            <person name="Bonds A."/>
            <person name="Quandt C.A."/>
            <person name="Barry K."/>
            <person name="Liu P."/>
            <person name="Grigoriev I."/>
            <person name="Longcore J.E."/>
            <person name="James T.Y."/>
        </authorList>
    </citation>
    <scope>NUCLEOTIDE SEQUENCE</scope>
    <source>
        <strain evidence="1">JEL0379</strain>
    </source>
</reference>